<organism evidence="5">
    <name type="scientific">Echinostoma caproni</name>
    <dbReference type="NCBI Taxonomy" id="27848"/>
    <lineage>
        <taxon>Eukaryota</taxon>
        <taxon>Metazoa</taxon>
        <taxon>Spiralia</taxon>
        <taxon>Lophotrochozoa</taxon>
        <taxon>Platyhelminthes</taxon>
        <taxon>Trematoda</taxon>
        <taxon>Digenea</taxon>
        <taxon>Plagiorchiida</taxon>
        <taxon>Echinostomata</taxon>
        <taxon>Echinostomatoidea</taxon>
        <taxon>Echinostomatidae</taxon>
        <taxon>Echinostoma</taxon>
    </lineage>
</organism>
<proteinExistence type="inferred from homology"/>
<dbReference type="Pfam" id="PF01115">
    <property type="entry name" value="F_actin_cap_B"/>
    <property type="match status" value="1"/>
</dbReference>
<comment type="function">
    <text evidence="2">F-actin-capping proteins bind in a Ca(2+)-independent manner to the fast growing ends of actin filaments (barbed end) thereby blocking the exchange of subunits at these ends. Unlike other capping proteins (such as gelsolin and severin), these proteins do not sever actin filaments.</text>
</comment>
<dbReference type="AlphaFoldDB" id="A0A183A233"/>
<keyword evidence="2" id="KW-0963">Cytoplasm</keyword>
<keyword evidence="2" id="KW-0009">Actin-binding</keyword>
<reference evidence="5" key="1">
    <citation type="submission" date="2016-06" db="UniProtKB">
        <authorList>
            <consortium name="WormBaseParasite"/>
        </authorList>
    </citation>
    <scope>IDENTIFICATION</scope>
</reference>
<comment type="subcellular location">
    <subcellularLocation>
        <location evidence="2">Cytoplasm</location>
        <location evidence="2">Cytoskeleton</location>
    </subcellularLocation>
</comment>
<dbReference type="InterPro" id="IPR001698">
    <property type="entry name" value="CAPZB"/>
</dbReference>
<comment type="subunit">
    <text evidence="2">Heterodimer of an alpha and a beta subunit.</text>
</comment>
<dbReference type="Gene3D" id="3.90.1150.210">
    <property type="entry name" value="F-actin capping protein, beta subunit"/>
    <property type="match status" value="1"/>
</dbReference>
<dbReference type="OrthoDB" id="9979678at2759"/>
<dbReference type="GO" id="GO:0008290">
    <property type="term" value="C:F-actin capping protein complex"/>
    <property type="evidence" value="ECO:0007669"/>
    <property type="project" value="UniProtKB-UniRule"/>
</dbReference>
<sequence length="74" mass="8035">MDMGFAGVILIKKAGDAKLASGCWDSIHVIDVMVSDCAAPPPHPTRIRLWITRSTQLRFLELVRGSSPSTATQL</sequence>
<comment type="similarity">
    <text evidence="2">Belongs to the F-actin-capping protein beta subunit family.</text>
</comment>
<evidence type="ECO:0000313" key="3">
    <source>
        <dbReference type="EMBL" id="VDP32081.1"/>
    </source>
</evidence>
<name>A0A183A233_9TREM</name>
<dbReference type="GO" id="GO:0003779">
    <property type="term" value="F:actin binding"/>
    <property type="evidence" value="ECO:0007669"/>
    <property type="project" value="UniProtKB-KW"/>
</dbReference>
<evidence type="ECO:0000313" key="4">
    <source>
        <dbReference type="Proteomes" id="UP000272942"/>
    </source>
</evidence>
<gene>
    <name evidence="3" type="ORF">ECPE_LOCUS1017</name>
</gene>
<dbReference type="GO" id="GO:0051016">
    <property type="term" value="P:barbed-end actin filament capping"/>
    <property type="evidence" value="ECO:0007669"/>
    <property type="project" value="UniProtKB-UniRule"/>
</dbReference>
<dbReference type="WBParaSite" id="ECPE_0000101801-mRNA-1">
    <property type="protein sequence ID" value="ECPE_0000101801-mRNA-1"/>
    <property type="gene ID" value="ECPE_0000101801"/>
</dbReference>
<accession>A0A183A233</accession>
<keyword evidence="2" id="KW-0206">Cytoskeleton</keyword>
<keyword evidence="1 2" id="KW-0117">Actin capping</keyword>
<dbReference type="Proteomes" id="UP000272942">
    <property type="component" value="Unassembled WGS sequence"/>
</dbReference>
<evidence type="ECO:0000256" key="1">
    <source>
        <dbReference type="ARBA" id="ARBA00022467"/>
    </source>
</evidence>
<evidence type="ECO:0000256" key="2">
    <source>
        <dbReference type="RuleBase" id="RU365078"/>
    </source>
</evidence>
<dbReference type="EMBL" id="UZAN01004711">
    <property type="protein sequence ID" value="VDP32081.1"/>
    <property type="molecule type" value="Genomic_DNA"/>
</dbReference>
<protein>
    <recommendedName>
        <fullName evidence="2">F-actin-capping protein subunit beta</fullName>
    </recommendedName>
</protein>
<reference evidence="3 4" key="2">
    <citation type="submission" date="2018-11" db="EMBL/GenBank/DDBJ databases">
        <authorList>
            <consortium name="Pathogen Informatics"/>
        </authorList>
    </citation>
    <scope>NUCLEOTIDE SEQUENCE [LARGE SCALE GENOMIC DNA]</scope>
    <source>
        <strain evidence="3 4">Egypt</strain>
    </source>
</reference>
<evidence type="ECO:0000313" key="5">
    <source>
        <dbReference type="WBParaSite" id="ECPE_0000101801-mRNA-1"/>
    </source>
</evidence>
<keyword evidence="4" id="KW-1185">Reference proteome</keyword>
<dbReference type="InterPro" id="IPR042276">
    <property type="entry name" value="CapZ_alpha/beta_2"/>
</dbReference>